<dbReference type="InterPro" id="IPR002629">
    <property type="entry name" value="Met_Synth_C/arc"/>
</dbReference>
<gene>
    <name evidence="2" type="ORF">FC18_GL000515</name>
</gene>
<accession>A0A0R1ZH51</accession>
<dbReference type="EMBL" id="AYYO01000056">
    <property type="protein sequence ID" value="KRM54296.1"/>
    <property type="molecule type" value="Genomic_DNA"/>
</dbReference>
<keyword evidence="2" id="KW-0489">Methyltransferase</keyword>
<keyword evidence="3" id="KW-1185">Reference proteome</keyword>
<evidence type="ECO:0000259" key="1">
    <source>
        <dbReference type="Pfam" id="PF01717"/>
    </source>
</evidence>
<dbReference type="AlphaFoldDB" id="A0A0R1ZH51"/>
<dbReference type="Pfam" id="PF01717">
    <property type="entry name" value="Meth_synt_2"/>
    <property type="match status" value="1"/>
</dbReference>
<dbReference type="Gene3D" id="3.20.20.210">
    <property type="match status" value="1"/>
</dbReference>
<keyword evidence="2" id="KW-0808">Transferase</keyword>
<dbReference type="GO" id="GO:0032259">
    <property type="term" value="P:methylation"/>
    <property type="evidence" value="ECO:0007669"/>
    <property type="project" value="UniProtKB-KW"/>
</dbReference>
<reference evidence="2 3" key="1">
    <citation type="journal article" date="2015" name="Genome Announc.">
        <title>Expanding the biotechnology potential of lactobacilli through comparative genomics of 213 strains and associated genera.</title>
        <authorList>
            <person name="Sun Z."/>
            <person name="Harris H.M."/>
            <person name="McCann A."/>
            <person name="Guo C."/>
            <person name="Argimon S."/>
            <person name="Zhang W."/>
            <person name="Yang X."/>
            <person name="Jeffery I.B."/>
            <person name="Cooney J.C."/>
            <person name="Kagawa T.F."/>
            <person name="Liu W."/>
            <person name="Song Y."/>
            <person name="Salvetti E."/>
            <person name="Wrobel A."/>
            <person name="Rasinkangas P."/>
            <person name="Parkhill J."/>
            <person name="Rea M.C."/>
            <person name="O'Sullivan O."/>
            <person name="Ritari J."/>
            <person name="Douillard F.P."/>
            <person name="Paul Ross R."/>
            <person name="Yang R."/>
            <person name="Briner A.E."/>
            <person name="Felis G.E."/>
            <person name="de Vos W.M."/>
            <person name="Barrangou R."/>
            <person name="Klaenhammer T.R."/>
            <person name="Caufield P.W."/>
            <person name="Cui Y."/>
            <person name="Zhang H."/>
            <person name="O'Toole P.W."/>
        </authorList>
    </citation>
    <scope>NUCLEOTIDE SEQUENCE [LARGE SCALE GENOMIC DNA]</scope>
    <source>
        <strain evidence="2 3">DSM 20505</strain>
    </source>
</reference>
<dbReference type="GO" id="GO:0008270">
    <property type="term" value="F:zinc ion binding"/>
    <property type="evidence" value="ECO:0007669"/>
    <property type="project" value="InterPro"/>
</dbReference>
<dbReference type="NCBIfam" id="NF005085">
    <property type="entry name" value="PRK06520.1"/>
    <property type="match status" value="1"/>
</dbReference>
<evidence type="ECO:0000313" key="3">
    <source>
        <dbReference type="Proteomes" id="UP000051679"/>
    </source>
</evidence>
<dbReference type="PANTHER" id="PTHR43844:SF1">
    <property type="entry name" value="METHIONINE SYNTHASE"/>
    <property type="match status" value="1"/>
</dbReference>
<dbReference type="GO" id="GO:0009086">
    <property type="term" value="P:methionine biosynthetic process"/>
    <property type="evidence" value="ECO:0007669"/>
    <property type="project" value="InterPro"/>
</dbReference>
<protein>
    <submittedName>
        <fullName evidence="2">5-methyltetrahydropteroyltriglutamate--homocysteine S-methyltransferase</fullName>
    </submittedName>
</protein>
<dbReference type="GO" id="GO:0003871">
    <property type="term" value="F:5-methyltetrahydropteroyltriglutamate-homocysteine S-methyltransferase activity"/>
    <property type="evidence" value="ECO:0007669"/>
    <property type="project" value="InterPro"/>
</dbReference>
<dbReference type="PANTHER" id="PTHR43844">
    <property type="entry name" value="METHIONINE SYNTHASE"/>
    <property type="match status" value="1"/>
</dbReference>
<proteinExistence type="predicted"/>
<name>A0A0R1ZH51_9LACO</name>
<dbReference type="InterPro" id="IPR038071">
    <property type="entry name" value="UROD/MetE-like_sf"/>
</dbReference>
<comment type="caution">
    <text evidence="2">The sequence shown here is derived from an EMBL/GenBank/DDBJ whole genome shotgun (WGS) entry which is preliminary data.</text>
</comment>
<dbReference type="NCBIfam" id="NF004875">
    <property type="entry name" value="PRK06233.1"/>
    <property type="match status" value="1"/>
</dbReference>
<sequence>MFSGTFFVSTPLIAHIVVTHTHSQKEFDIMTKQKLTYKFDQVGSYLRPAALKAAHKDFAAGDITEQQLTDIKHTAIEAVVAKEVAAGLHGITDGEFNRSWWHLDFLWNLTGAAKFDYHASYKFHGSKTRTDNVELVGKIAANPNHPFYADFDFLKSILPAGVEPKVTIPSPSMFFRDNRSDNWHKFYATWGAYLNDLAQAYHDTLLQFYARGARYIQLDDTTWAFLIARLTENQDDPTEFTKYAQIAEDIVYVVNKVLADLPDDLKVSTHICRGNFKSTYLFEGSYAPVAAYLGQLNYDAFFLEYDNQRSGDFEPLQQIWNGRDNVEIVLGLVTSKFPELEAKDAVKARITEATKYVPLSNLALSTQCGFSSTEEGNELTEADEFAKLNLIREISEEVWG</sequence>
<dbReference type="Proteomes" id="UP000051679">
    <property type="component" value="Unassembled WGS sequence"/>
</dbReference>
<dbReference type="SUPFAM" id="SSF51726">
    <property type="entry name" value="UROD/MetE-like"/>
    <property type="match status" value="1"/>
</dbReference>
<dbReference type="PATRIC" id="fig|1291052.5.peg.526"/>
<dbReference type="STRING" id="1291052.FC18_GL000515"/>
<feature type="domain" description="Cobalamin-independent methionine synthase MetE C-terminal/archaeal" evidence="1">
    <location>
        <begin position="42"/>
        <end position="374"/>
    </location>
</feature>
<evidence type="ECO:0000313" key="2">
    <source>
        <dbReference type="EMBL" id="KRM54296.1"/>
    </source>
</evidence>
<organism evidence="2 3">
    <name type="scientific">Lacticaseibacillus sharpeae JCM 1186 = DSM 20505</name>
    <dbReference type="NCBI Taxonomy" id="1291052"/>
    <lineage>
        <taxon>Bacteria</taxon>
        <taxon>Bacillati</taxon>
        <taxon>Bacillota</taxon>
        <taxon>Bacilli</taxon>
        <taxon>Lactobacillales</taxon>
        <taxon>Lactobacillaceae</taxon>
        <taxon>Lacticaseibacillus</taxon>
    </lineage>
</organism>
<dbReference type="CDD" id="cd03311">
    <property type="entry name" value="CIMS_C_terminal_like"/>
    <property type="match status" value="1"/>
</dbReference>